<feature type="region of interest" description="Disordered" evidence="6">
    <location>
        <begin position="657"/>
        <end position="716"/>
    </location>
</feature>
<evidence type="ECO:0000313" key="7">
    <source>
        <dbReference type="EMBL" id="KAK6788002.1"/>
    </source>
</evidence>
<feature type="compositionally biased region" description="Low complexity" evidence="6">
    <location>
        <begin position="96"/>
        <end position="110"/>
    </location>
</feature>
<dbReference type="EMBL" id="JBANQN010000006">
    <property type="protein sequence ID" value="KAK6788002.1"/>
    <property type="molecule type" value="Genomic_DNA"/>
</dbReference>
<keyword evidence="2 5" id="KW-0217">Developmental protein</keyword>
<evidence type="ECO:0000256" key="6">
    <source>
        <dbReference type="SAM" id="MobiDB-lite"/>
    </source>
</evidence>
<dbReference type="Proteomes" id="UP001371456">
    <property type="component" value="Unassembled WGS sequence"/>
</dbReference>
<feature type="region of interest" description="Disordered" evidence="6">
    <location>
        <begin position="740"/>
        <end position="826"/>
    </location>
</feature>
<dbReference type="PANTHER" id="PTHR31791:SF34">
    <property type="entry name" value="FRIGIDA-LIKE PROTEIN"/>
    <property type="match status" value="1"/>
</dbReference>
<feature type="compositionally biased region" description="Basic and acidic residues" evidence="6">
    <location>
        <begin position="169"/>
        <end position="196"/>
    </location>
</feature>
<keyword evidence="8" id="KW-1185">Reference proteome</keyword>
<comment type="similarity">
    <text evidence="1 5">Belongs to the Frigida family.</text>
</comment>
<dbReference type="GO" id="GO:0009908">
    <property type="term" value="P:flower development"/>
    <property type="evidence" value="ECO:0007669"/>
    <property type="project" value="UniProtKB-KW"/>
</dbReference>
<feature type="region of interest" description="Disordered" evidence="6">
    <location>
        <begin position="18"/>
        <end position="47"/>
    </location>
</feature>
<organism evidence="7 8">
    <name type="scientific">Solanum bulbocastanum</name>
    <name type="common">Wild potato</name>
    <dbReference type="NCBI Taxonomy" id="147425"/>
    <lineage>
        <taxon>Eukaryota</taxon>
        <taxon>Viridiplantae</taxon>
        <taxon>Streptophyta</taxon>
        <taxon>Embryophyta</taxon>
        <taxon>Tracheophyta</taxon>
        <taxon>Spermatophyta</taxon>
        <taxon>Magnoliopsida</taxon>
        <taxon>eudicotyledons</taxon>
        <taxon>Gunneridae</taxon>
        <taxon>Pentapetalae</taxon>
        <taxon>asterids</taxon>
        <taxon>lamiids</taxon>
        <taxon>Solanales</taxon>
        <taxon>Solanaceae</taxon>
        <taxon>Solanoideae</taxon>
        <taxon>Solaneae</taxon>
        <taxon>Solanum</taxon>
    </lineage>
</organism>
<gene>
    <name evidence="7" type="ORF">RDI58_016527</name>
</gene>
<feature type="compositionally biased region" description="Polar residues" evidence="6">
    <location>
        <begin position="658"/>
        <end position="671"/>
    </location>
</feature>
<evidence type="ECO:0000313" key="8">
    <source>
        <dbReference type="Proteomes" id="UP001371456"/>
    </source>
</evidence>
<evidence type="ECO:0000256" key="2">
    <source>
        <dbReference type="ARBA" id="ARBA00022473"/>
    </source>
</evidence>
<keyword evidence="4 5" id="KW-0287">Flowering</keyword>
<keyword evidence="3 5" id="KW-0221">Differentiation</keyword>
<evidence type="ECO:0000256" key="1">
    <source>
        <dbReference type="ARBA" id="ARBA00008956"/>
    </source>
</evidence>
<sequence>MKQGFGSSTKFLGEELLTSPPLDMMDTSATATPVSQPPLATQLQPSHSQVSITADNLRTFSDSLTAFQQCFNDLQRHINSIQTSINTMLLPPQPLPASSSPAFATAASGPAPEPEPSWESDPSEDLEEEEVKQEEKEVEGEGEGEGGEGEGEEVNSPHLELKLPPSELKSPRSELKSPRSELKSLRSELKSPRSELKSPRSELEIFCETMDHCGLRKYMTTHISNIRGLREEVRKALRLSPNPATLVFNCIGKFYITAGKKFANESPLGRGRKAKVLLLECFLLMIGICDKGVEIENWVKEEAEQRALAWLERMKSEGGKLQEIDARGLLFFIGGFGIPDQFTNANIRTLLQVSNLKWSFDALKRSNALMAKLPEIIEEMVANKAVLKAVHIVYSVGMQDKFNPRTLLTTFIRESKKLFDNMNGSQSAHQGNIVAKGKYLGDLRSIIKCLRNHEVDPSKVLPGWEISKRIASLEKEIAEFNKQIPDKKIAHGSHKRKKDGTVWLSNKEVKHSHSSNPCRPQHQRVASNVISNNTLFEGGGTAGHNYGCFMPPLVLHGPVAGSIHENVGYSLAGPVRGVVIGGPGAGISASANSIHAGMDVVPQGVPYAGGHRGNRVDSIPGQIGGHAGQFYGSAYRPSTPNTIAGDTYRPAPFMESSKGLSNTIPGDSSRTPPYLEVSPGLPSTIPSNAYRPAPYMESSKGLPNTIPGDSNRTPPYLEVSPGLPNTIPSNAYRPVPYMESSKGLPNTIPGDANRPSPKLEGSMELPNTINDDAYRPPPYLKGSMGLPNTKPPPHQFVNTVPATELSQSSGSKAVDAHPSSSLYKQR</sequence>
<feature type="compositionally biased region" description="Polar residues" evidence="6">
    <location>
        <begin position="27"/>
        <end position="47"/>
    </location>
</feature>
<feature type="compositionally biased region" description="Acidic residues" evidence="6">
    <location>
        <begin position="116"/>
        <end position="153"/>
    </location>
</feature>
<evidence type="ECO:0000256" key="5">
    <source>
        <dbReference type="RuleBase" id="RU364012"/>
    </source>
</evidence>
<evidence type="ECO:0000256" key="4">
    <source>
        <dbReference type="ARBA" id="ARBA00023089"/>
    </source>
</evidence>
<feature type="region of interest" description="Disordered" evidence="6">
    <location>
        <begin position="92"/>
        <end position="196"/>
    </location>
</feature>
<dbReference type="GO" id="GO:0030154">
    <property type="term" value="P:cell differentiation"/>
    <property type="evidence" value="ECO:0007669"/>
    <property type="project" value="UniProtKB-KW"/>
</dbReference>
<dbReference type="PANTHER" id="PTHR31791">
    <property type="entry name" value="FRIGIDA-LIKE PROTEIN 3-RELATED"/>
    <property type="match status" value="1"/>
</dbReference>
<dbReference type="InterPro" id="IPR012474">
    <property type="entry name" value="Frigida"/>
</dbReference>
<evidence type="ECO:0000256" key="3">
    <source>
        <dbReference type="ARBA" id="ARBA00022782"/>
    </source>
</evidence>
<reference evidence="7 8" key="1">
    <citation type="submission" date="2024-02" db="EMBL/GenBank/DDBJ databases">
        <title>de novo genome assembly of Solanum bulbocastanum strain 11H21.</title>
        <authorList>
            <person name="Hosaka A.J."/>
        </authorList>
    </citation>
    <scope>NUCLEOTIDE SEQUENCE [LARGE SCALE GENOMIC DNA]</scope>
    <source>
        <tissue evidence="7">Young leaves</tissue>
    </source>
</reference>
<protein>
    <recommendedName>
        <fullName evidence="5">FRIGIDA-like protein</fullName>
    </recommendedName>
</protein>
<comment type="caution">
    <text evidence="7">The sequence shown here is derived from an EMBL/GenBank/DDBJ whole genome shotgun (WGS) entry which is preliminary data.</text>
</comment>
<dbReference type="AlphaFoldDB" id="A0AAN8TMW4"/>
<proteinExistence type="inferred from homology"/>
<accession>A0AAN8TMW4</accession>
<name>A0AAN8TMW4_SOLBU</name>
<dbReference type="Pfam" id="PF07899">
    <property type="entry name" value="Frigida"/>
    <property type="match status" value="1"/>
</dbReference>
<feature type="compositionally biased region" description="Polar residues" evidence="6">
    <location>
        <begin position="796"/>
        <end position="811"/>
    </location>
</feature>